<feature type="transmembrane region" description="Helical" evidence="1">
    <location>
        <begin position="715"/>
        <end position="739"/>
    </location>
</feature>
<evidence type="ECO:0000313" key="2">
    <source>
        <dbReference type="EMBL" id="MBD3689928.1"/>
    </source>
</evidence>
<reference evidence="2 3" key="1">
    <citation type="submission" date="2020-08" db="EMBL/GenBank/DDBJ databases">
        <title>Winkia gen. nov., sp. nov., isolated from faeces of the Anser albifrons in China.</title>
        <authorList>
            <person name="Liu Q."/>
        </authorList>
    </citation>
    <scope>NUCLEOTIDE SEQUENCE [LARGE SCALE GENOMIC DNA]</scope>
    <source>
        <strain evidence="2 3">C62</strain>
    </source>
</reference>
<dbReference type="AlphaFoldDB" id="A0A8I0GEA6"/>
<dbReference type="RefSeq" id="WP_191072042.1">
    <property type="nucleotide sequence ID" value="NZ_CP060506.1"/>
</dbReference>
<evidence type="ECO:0000313" key="3">
    <source>
        <dbReference type="Proteomes" id="UP000627538"/>
    </source>
</evidence>
<keyword evidence="1" id="KW-1133">Transmembrane helix</keyword>
<evidence type="ECO:0000256" key="1">
    <source>
        <dbReference type="SAM" id="Phobius"/>
    </source>
</evidence>
<name>A0A8I0GEA6_9ACTO</name>
<accession>A0A8I0GEA6</accession>
<comment type="caution">
    <text evidence="2">The sequence shown here is derived from an EMBL/GenBank/DDBJ whole genome shotgun (WGS) entry which is preliminary data.</text>
</comment>
<feature type="transmembrane region" description="Helical" evidence="1">
    <location>
        <begin position="21"/>
        <end position="45"/>
    </location>
</feature>
<keyword evidence="1" id="KW-0472">Membrane</keyword>
<protein>
    <submittedName>
        <fullName evidence="2">Uncharacterized protein</fullName>
    </submittedName>
</protein>
<dbReference type="EMBL" id="JACRUO010000002">
    <property type="protein sequence ID" value="MBD3689928.1"/>
    <property type="molecule type" value="Genomic_DNA"/>
</dbReference>
<dbReference type="Proteomes" id="UP000627538">
    <property type="component" value="Unassembled WGS sequence"/>
</dbReference>
<proteinExistence type="predicted"/>
<organism evidence="2 3">
    <name type="scientific">Nanchangia anserum</name>
    <dbReference type="NCBI Taxonomy" id="2692125"/>
    <lineage>
        <taxon>Bacteria</taxon>
        <taxon>Bacillati</taxon>
        <taxon>Actinomycetota</taxon>
        <taxon>Actinomycetes</taxon>
        <taxon>Actinomycetales</taxon>
        <taxon>Actinomycetaceae</taxon>
        <taxon>Nanchangia</taxon>
    </lineage>
</organism>
<sequence length="1111" mass="120066">MHGTATPPRPRSSRGRGWRALLVLVVLAASIGASLILTNVTATIYHVGLHPHVVRVDNHDSSIDTGDLEKRLARTQWGRRVDLYVAIAARTQPPTPQAHVDNLGITRYDNPGARGVVTCSTTDRTYQRQAFPELRSAPNYSTPVVYLCVDPYSGQYVLEEATTAGGRSAYDVQARLERILVHDDLDADAIVGALQDLAQAEAGDDFTTNVPRSAAVMLGIIIGIVALWGIDSLRQTMTRPRSSRATRRKMAERVSARFEEASLGLDDLALHCLTTEGNLDKRFEAWKLRYTQLCAELADDHDDKPLWARSRYERLLYLDRLSAIVDEGRDALLAEAGDDAGADSARASLEAALRAALNEVDVLANALTIGKDSLQSSALGWRHRFDVATRADDATAFAAYTDLANDIESGIHWPLARYARDRGQTYPRTDVFAVPGQILGLDLVPADDVTGSPGAIDNHAILKQARQTPQNHRTLSGTGLLTPLTPRAMAIAVLVAFVIGILSPLLQMAWESESATWSPGSVYASASPALPGAGYLPERASDTALRHPASVTIDDPDGLVKSADVLRENLSHLGFATAASPDIVVAVREIDACSDEANIDLSRCLSPVLKPVEGAASLPTDRAYVPVSETGIVVVVLYSDSAERLIPYVFAGEAKLRGNLDKASYHGASGSPRIVMSNSAPDLLVWNGLVATAHISRGITTAGLAPIARTRIHPLVLGVCTGGAALIAFVIVGGAASAIHRSRSRTRAMAARVDRYLTRAVMDTDRLELEVLSLSTAYPAYESTLNERWQRWTQNLNRALAVAGRGSEGAGPLDEQARLAQLVSLQQASLWRVRSILSRGPGWRHQWEREVMTCATLAPTMNAVDQHALIQLSESVLTDRYGGTRALRQLDRMATQWRATAIVRGLDDVSDHLSEEDLGWRALTDIPDTARYRAPGWARLSTPGDWGRWIVVLIIVGALTWASIGTYSPTERRVTSWTTPVDTTSSYKPASITVTDPGNLFDERAVAHAAETTRLPAPFHLVITSAQAAPHDVLANVDGYQFPGLLAPTISPNADALPRTIAIIVYADHISIEKGVMVQVSPEAQAVIDSPSGNDHTQQLTRLLATSLVTS</sequence>
<keyword evidence="3" id="KW-1185">Reference proteome</keyword>
<gene>
    <name evidence="2" type="ORF">H8R10_06790</name>
</gene>
<feature type="transmembrane region" description="Helical" evidence="1">
    <location>
        <begin position="488"/>
        <end position="510"/>
    </location>
</feature>
<keyword evidence="1" id="KW-0812">Transmembrane</keyword>